<dbReference type="Pfam" id="PF00307">
    <property type="entry name" value="CH"/>
    <property type="match status" value="4"/>
</dbReference>
<gene>
    <name evidence="5" type="ORF">OFUS_LOCUS13144</name>
</gene>
<dbReference type="PROSITE" id="PS50021">
    <property type="entry name" value="CH"/>
    <property type="match status" value="4"/>
</dbReference>
<dbReference type="FunFam" id="1.10.418.10:FF:000016">
    <property type="entry name" value="Probable fimbrin"/>
    <property type="match status" value="1"/>
</dbReference>
<dbReference type="CDD" id="cd00051">
    <property type="entry name" value="EFh"/>
    <property type="match status" value="1"/>
</dbReference>
<organism evidence="5 6">
    <name type="scientific">Owenia fusiformis</name>
    <name type="common">Polychaete worm</name>
    <dbReference type="NCBI Taxonomy" id="6347"/>
    <lineage>
        <taxon>Eukaryota</taxon>
        <taxon>Metazoa</taxon>
        <taxon>Spiralia</taxon>
        <taxon>Lophotrochozoa</taxon>
        <taxon>Annelida</taxon>
        <taxon>Polychaeta</taxon>
        <taxon>Sedentaria</taxon>
        <taxon>Canalipalpata</taxon>
        <taxon>Sabellida</taxon>
        <taxon>Oweniida</taxon>
        <taxon>Oweniidae</taxon>
        <taxon>Owenia</taxon>
    </lineage>
</organism>
<dbReference type="FunFam" id="1.10.418.10:FF:000042">
    <property type="entry name" value="Fimbrin, putative"/>
    <property type="match status" value="1"/>
</dbReference>
<dbReference type="GO" id="GO:0051017">
    <property type="term" value="P:actin filament bundle assembly"/>
    <property type="evidence" value="ECO:0007669"/>
    <property type="project" value="InterPro"/>
</dbReference>
<evidence type="ECO:0000256" key="4">
    <source>
        <dbReference type="ARBA" id="ARBA00023203"/>
    </source>
</evidence>
<dbReference type="GO" id="GO:0051015">
    <property type="term" value="F:actin filament binding"/>
    <property type="evidence" value="ECO:0007669"/>
    <property type="project" value="InterPro"/>
</dbReference>
<dbReference type="GO" id="GO:0005884">
    <property type="term" value="C:actin filament"/>
    <property type="evidence" value="ECO:0007669"/>
    <property type="project" value="TreeGrafter"/>
</dbReference>
<dbReference type="SUPFAM" id="SSF47473">
    <property type="entry name" value="EF-hand"/>
    <property type="match status" value="1"/>
</dbReference>
<dbReference type="FunFam" id="1.10.418.10:FF:000066">
    <property type="entry name" value="plastin-1 isoform X2"/>
    <property type="match status" value="1"/>
</dbReference>
<keyword evidence="1" id="KW-0479">Metal-binding</keyword>
<dbReference type="GO" id="GO:0005737">
    <property type="term" value="C:cytoplasm"/>
    <property type="evidence" value="ECO:0007669"/>
    <property type="project" value="UniProtKB-ARBA"/>
</dbReference>
<accession>A0A8J1XT44</accession>
<dbReference type="PROSITE" id="PS00018">
    <property type="entry name" value="EF_HAND_1"/>
    <property type="match status" value="1"/>
</dbReference>
<dbReference type="SUPFAM" id="SSF47576">
    <property type="entry name" value="Calponin-homology domain, CH-domain"/>
    <property type="match status" value="1"/>
</dbReference>
<dbReference type="PROSITE" id="PS00020">
    <property type="entry name" value="ACTININ_2"/>
    <property type="match status" value="1"/>
</dbReference>
<protein>
    <submittedName>
        <fullName evidence="5">Uncharacterized protein</fullName>
    </submittedName>
</protein>
<evidence type="ECO:0000256" key="1">
    <source>
        <dbReference type="ARBA" id="ARBA00022723"/>
    </source>
</evidence>
<evidence type="ECO:0000256" key="3">
    <source>
        <dbReference type="ARBA" id="ARBA00022837"/>
    </source>
</evidence>
<dbReference type="PANTHER" id="PTHR19961">
    <property type="entry name" value="FIMBRIN/PLASTIN"/>
    <property type="match status" value="1"/>
</dbReference>
<evidence type="ECO:0000256" key="2">
    <source>
        <dbReference type="ARBA" id="ARBA00022737"/>
    </source>
</evidence>
<keyword evidence="4" id="KW-0009">Actin-binding</keyword>
<keyword evidence="2" id="KW-0677">Repeat</keyword>
<dbReference type="AlphaFoldDB" id="A0A8J1XT44"/>
<name>A0A8J1XT44_OWEFU</name>
<dbReference type="InterPro" id="IPR001589">
    <property type="entry name" value="Actinin_actin-bd_CS"/>
</dbReference>
<dbReference type="Gene3D" id="1.10.418.10">
    <property type="entry name" value="Calponin-like domain"/>
    <property type="match status" value="4"/>
</dbReference>
<dbReference type="InterPro" id="IPR036872">
    <property type="entry name" value="CH_dom_sf"/>
</dbReference>
<dbReference type="EMBL" id="CAIIXF020000006">
    <property type="protein sequence ID" value="CAH1787447.1"/>
    <property type="molecule type" value="Genomic_DNA"/>
</dbReference>
<dbReference type="CDD" id="cd21298">
    <property type="entry name" value="CH_PLS_rpt3"/>
    <property type="match status" value="1"/>
</dbReference>
<evidence type="ECO:0000313" key="6">
    <source>
        <dbReference type="Proteomes" id="UP000749559"/>
    </source>
</evidence>
<dbReference type="InterPro" id="IPR011992">
    <property type="entry name" value="EF-hand-dom_pair"/>
</dbReference>
<sequence>MAGRPTQSLMIQADQLDELIEQFNTVDQDGNGYISLDELDTALNICGFKLPGYEVRNLVDEYDKNIKDGKLDFEEFKMLFGRLRQEKDFGFKFKKMISKRENIETHTGLSQASAEGTTHSVKQDEQNSFSDWISRNFKDDEDCKKYLPLHPEGRDLYQKIKDGILLCKMINRSQPDTIDERTINKTNLNVYKIHENLILALNSAQSIGCNIVNIGPEDLEAGKPHLVLGLIWQVIKVGLLGDINLSHFPGLKNLLGEDESMADFMKLSPEQILIRWVNYHLERAGVDRRISNFTSDIKDSFAYIHLLKQISPKEAGVVTGYEEIPDLEQRAEEMLKNADKIECRSFVTPPAVVSGNYKLNLAFVANLFNNHPGLDKDVEVPDDYVEETREEKTYRNWMNSMGVNPYVHYLYSDLIDGLVIFQLYDIIQPGIVNWSKVVRQFTKMSAMHEKIGNCNYAIEIGKELKFKLVAIGGKDLYDGIQTLTLGLVWQLMRAYTINVLTKLAESSTPVSDKDIISWANEKLKAHRMGRARSNVRNIVFEMNKTAIDNCKQLKKNGKKGFITSFQDEVIKDGIVVIDLIDAIKPHCIKYENVRTGTSDADKLANARYAISMARKVGAKVYALPEDVVEGKKNMVMTLFACLMACDNERQTNEDES</sequence>
<dbReference type="SMART" id="SM00033">
    <property type="entry name" value="CH"/>
    <property type="match status" value="4"/>
</dbReference>
<dbReference type="InterPro" id="IPR002048">
    <property type="entry name" value="EF_hand_dom"/>
</dbReference>
<dbReference type="FunFam" id="1.10.418.10:FF:000010">
    <property type="entry name" value="Plastin-3 isoform 1"/>
    <property type="match status" value="1"/>
</dbReference>
<dbReference type="Pfam" id="PF13499">
    <property type="entry name" value="EF-hand_7"/>
    <property type="match status" value="1"/>
</dbReference>
<dbReference type="GO" id="GO:0032432">
    <property type="term" value="C:actin filament bundle"/>
    <property type="evidence" value="ECO:0007669"/>
    <property type="project" value="TreeGrafter"/>
</dbReference>
<keyword evidence="6" id="KW-1185">Reference proteome</keyword>
<dbReference type="SMART" id="SM00054">
    <property type="entry name" value="EFh"/>
    <property type="match status" value="2"/>
</dbReference>
<dbReference type="CDD" id="cd21301">
    <property type="entry name" value="CH_PLS_rpt4"/>
    <property type="match status" value="1"/>
</dbReference>
<dbReference type="CDD" id="cd21292">
    <property type="entry name" value="CH_PLS_rpt1"/>
    <property type="match status" value="1"/>
</dbReference>
<dbReference type="CDD" id="cd21295">
    <property type="entry name" value="CH_PLS_rpt2"/>
    <property type="match status" value="1"/>
</dbReference>
<dbReference type="InterPro" id="IPR039959">
    <property type="entry name" value="Fimbrin/Plastin"/>
</dbReference>
<dbReference type="OrthoDB" id="431378at2759"/>
<dbReference type="InterPro" id="IPR001715">
    <property type="entry name" value="CH_dom"/>
</dbReference>
<reference evidence="5" key="1">
    <citation type="submission" date="2022-03" db="EMBL/GenBank/DDBJ databases">
        <authorList>
            <person name="Martin C."/>
        </authorList>
    </citation>
    <scope>NUCLEOTIDE SEQUENCE</scope>
</reference>
<evidence type="ECO:0000313" key="5">
    <source>
        <dbReference type="EMBL" id="CAH1787447.1"/>
    </source>
</evidence>
<dbReference type="Proteomes" id="UP000749559">
    <property type="component" value="Unassembled WGS sequence"/>
</dbReference>
<dbReference type="GO" id="GO:0051639">
    <property type="term" value="P:actin filament network formation"/>
    <property type="evidence" value="ECO:0007669"/>
    <property type="project" value="TreeGrafter"/>
</dbReference>
<keyword evidence="3" id="KW-0106">Calcium</keyword>
<dbReference type="Gene3D" id="1.10.238.10">
    <property type="entry name" value="EF-hand"/>
    <property type="match status" value="1"/>
</dbReference>
<comment type="caution">
    <text evidence="5">The sequence shown here is derived from an EMBL/GenBank/DDBJ whole genome shotgun (WGS) entry which is preliminary data.</text>
</comment>
<dbReference type="FunFam" id="1.10.238.10:FF:000263">
    <property type="entry name" value="plastin-1 isoform X2"/>
    <property type="match status" value="1"/>
</dbReference>
<dbReference type="PROSITE" id="PS00019">
    <property type="entry name" value="ACTININ_1"/>
    <property type="match status" value="1"/>
</dbReference>
<dbReference type="GO" id="GO:0005509">
    <property type="term" value="F:calcium ion binding"/>
    <property type="evidence" value="ECO:0007669"/>
    <property type="project" value="InterPro"/>
</dbReference>
<dbReference type="PROSITE" id="PS50222">
    <property type="entry name" value="EF_HAND_2"/>
    <property type="match status" value="2"/>
</dbReference>
<proteinExistence type="predicted"/>
<dbReference type="PANTHER" id="PTHR19961:SF18">
    <property type="entry name" value="FI19014P1"/>
    <property type="match status" value="1"/>
</dbReference>
<dbReference type="InterPro" id="IPR018247">
    <property type="entry name" value="EF_Hand_1_Ca_BS"/>
</dbReference>